<evidence type="ECO:0000256" key="7">
    <source>
        <dbReference type="RuleBase" id="RU363032"/>
    </source>
</evidence>
<feature type="transmembrane region" description="Helical" evidence="7">
    <location>
        <begin position="45"/>
        <end position="65"/>
    </location>
</feature>
<keyword evidence="4 7" id="KW-0812">Transmembrane</keyword>
<keyword evidence="2 7" id="KW-0813">Transport</keyword>
<keyword evidence="10" id="KW-1185">Reference proteome</keyword>
<dbReference type="InterPro" id="IPR000515">
    <property type="entry name" value="MetI-like"/>
</dbReference>
<dbReference type="Gene3D" id="1.10.3720.10">
    <property type="entry name" value="MetI-like"/>
    <property type="match status" value="1"/>
</dbReference>
<proteinExistence type="inferred from homology"/>
<sequence length="322" mass="35112">MALLQAGPAAAPGGAADPALARGGGWRRWSRWKSALFPYALNAPAVLALLALVAYPVGLSFWISLHKMNLRRPKSFPFIGLDNYANALASPEFRAALSVTLKFTGLAVALIVGLGLCLALLLNSEVKGRGILRALVLVPWAIPPIVNATLWQLIFDSHVGAFNGLLLQFGLIESYKAWLVDPAIALVVIVLAHAWNHVPMATIILLAALQAIPRDLYEAALIDRTPRARVLWRITLPWLWRPILVVVILQTMGALRAFDLFYVLTGGGPGNSTTTLAWLTYQTSFVYLDLGMGSAYSYVIMGLTLFMALVYYRGLYKRGDVA</sequence>
<feature type="transmembrane region" description="Helical" evidence="7">
    <location>
        <begin position="238"/>
        <end position="258"/>
    </location>
</feature>
<dbReference type="InterPro" id="IPR035906">
    <property type="entry name" value="MetI-like_sf"/>
</dbReference>
<dbReference type="PANTHER" id="PTHR43005">
    <property type="entry name" value="BLR7065 PROTEIN"/>
    <property type="match status" value="1"/>
</dbReference>
<comment type="subcellular location">
    <subcellularLocation>
        <location evidence="1 7">Cell membrane</location>
        <topology evidence="1 7">Multi-pass membrane protein</topology>
    </subcellularLocation>
</comment>
<evidence type="ECO:0000259" key="8">
    <source>
        <dbReference type="PROSITE" id="PS50928"/>
    </source>
</evidence>
<dbReference type="PANTHER" id="PTHR43005:SF1">
    <property type="entry name" value="SPERMIDINE_PUTRESCINE TRANSPORT SYSTEM PERMEASE PROTEIN"/>
    <property type="match status" value="1"/>
</dbReference>
<evidence type="ECO:0000256" key="1">
    <source>
        <dbReference type="ARBA" id="ARBA00004651"/>
    </source>
</evidence>
<dbReference type="RefSeq" id="WP_254738480.1">
    <property type="nucleotide sequence ID" value="NZ_JANCLU010000002.1"/>
</dbReference>
<feature type="transmembrane region" description="Helical" evidence="7">
    <location>
        <begin position="295"/>
        <end position="312"/>
    </location>
</feature>
<evidence type="ECO:0000256" key="6">
    <source>
        <dbReference type="ARBA" id="ARBA00023136"/>
    </source>
</evidence>
<feature type="transmembrane region" description="Helical" evidence="7">
    <location>
        <begin position="134"/>
        <end position="154"/>
    </location>
</feature>
<protein>
    <submittedName>
        <fullName evidence="9">Sugar ABC transporter permease</fullName>
    </submittedName>
</protein>
<evidence type="ECO:0000256" key="4">
    <source>
        <dbReference type="ARBA" id="ARBA00022692"/>
    </source>
</evidence>
<feature type="domain" description="ABC transmembrane type-1" evidence="8">
    <location>
        <begin position="97"/>
        <end position="311"/>
    </location>
</feature>
<organism evidence="9 10">
    <name type="scientific">Alsobacter ponti</name>
    <dbReference type="NCBI Taxonomy" id="2962936"/>
    <lineage>
        <taxon>Bacteria</taxon>
        <taxon>Pseudomonadati</taxon>
        <taxon>Pseudomonadota</taxon>
        <taxon>Alphaproteobacteria</taxon>
        <taxon>Hyphomicrobiales</taxon>
        <taxon>Alsobacteraceae</taxon>
        <taxon>Alsobacter</taxon>
    </lineage>
</organism>
<accession>A0ABT1L7L8</accession>
<dbReference type="PROSITE" id="PS50928">
    <property type="entry name" value="ABC_TM1"/>
    <property type="match status" value="1"/>
</dbReference>
<name>A0ABT1L7L8_9HYPH</name>
<evidence type="ECO:0000256" key="5">
    <source>
        <dbReference type="ARBA" id="ARBA00022989"/>
    </source>
</evidence>
<evidence type="ECO:0000313" key="9">
    <source>
        <dbReference type="EMBL" id="MCP8937467.1"/>
    </source>
</evidence>
<keyword evidence="3" id="KW-1003">Cell membrane</keyword>
<keyword evidence="5 7" id="KW-1133">Transmembrane helix</keyword>
<comment type="caution">
    <text evidence="9">The sequence shown here is derived from an EMBL/GenBank/DDBJ whole genome shotgun (WGS) entry which is preliminary data.</text>
</comment>
<evidence type="ECO:0000256" key="2">
    <source>
        <dbReference type="ARBA" id="ARBA00022448"/>
    </source>
</evidence>
<gene>
    <name evidence="9" type="ORF">NK718_02980</name>
</gene>
<keyword evidence="6 7" id="KW-0472">Membrane</keyword>
<dbReference type="Proteomes" id="UP001205890">
    <property type="component" value="Unassembled WGS sequence"/>
</dbReference>
<evidence type="ECO:0000256" key="3">
    <source>
        <dbReference type="ARBA" id="ARBA00022475"/>
    </source>
</evidence>
<dbReference type="EMBL" id="JANCLU010000002">
    <property type="protein sequence ID" value="MCP8937467.1"/>
    <property type="molecule type" value="Genomic_DNA"/>
</dbReference>
<feature type="transmembrane region" description="Helical" evidence="7">
    <location>
        <begin position="103"/>
        <end position="122"/>
    </location>
</feature>
<dbReference type="CDD" id="cd06261">
    <property type="entry name" value="TM_PBP2"/>
    <property type="match status" value="1"/>
</dbReference>
<reference evidence="9 10" key="1">
    <citation type="submission" date="2022-07" db="EMBL/GenBank/DDBJ databases">
        <authorList>
            <person name="Li W.-J."/>
            <person name="Deng Q.-Q."/>
        </authorList>
    </citation>
    <scope>NUCLEOTIDE SEQUENCE [LARGE SCALE GENOMIC DNA]</scope>
    <source>
        <strain evidence="9 10">SYSU M60028</strain>
    </source>
</reference>
<dbReference type="SUPFAM" id="SSF161098">
    <property type="entry name" value="MetI-like"/>
    <property type="match status" value="1"/>
</dbReference>
<evidence type="ECO:0000313" key="10">
    <source>
        <dbReference type="Proteomes" id="UP001205890"/>
    </source>
</evidence>
<comment type="similarity">
    <text evidence="7">Belongs to the binding-protein-dependent transport system permease family.</text>
</comment>
<dbReference type="Pfam" id="PF00528">
    <property type="entry name" value="BPD_transp_1"/>
    <property type="match status" value="1"/>
</dbReference>